<dbReference type="NCBIfam" id="NF008866">
    <property type="entry name" value="PRK11899.1"/>
    <property type="match status" value="1"/>
</dbReference>
<comment type="pathway">
    <text evidence="1">Amino-acid biosynthesis; L-phenylalanine biosynthesis; phenylpyruvate from prephenate: step 1/1.</text>
</comment>
<dbReference type="PROSITE" id="PS00857">
    <property type="entry name" value="PREPHENATE_DEHYDR_1"/>
    <property type="match status" value="1"/>
</dbReference>
<dbReference type="Proteomes" id="UP001597295">
    <property type="component" value="Unassembled WGS sequence"/>
</dbReference>
<dbReference type="NCBIfam" id="NF008865">
    <property type="entry name" value="PRK11898.1"/>
    <property type="match status" value="1"/>
</dbReference>
<evidence type="ECO:0000259" key="9">
    <source>
        <dbReference type="PROSITE" id="PS51671"/>
    </source>
</evidence>
<keyword evidence="3" id="KW-0028">Amino-acid biosynthesis</keyword>
<evidence type="ECO:0000256" key="3">
    <source>
        <dbReference type="ARBA" id="ARBA00022605"/>
    </source>
</evidence>
<dbReference type="CDD" id="cd04905">
    <property type="entry name" value="ACT_CM-PDT"/>
    <property type="match status" value="1"/>
</dbReference>
<feature type="domain" description="ACT" evidence="9">
    <location>
        <begin position="199"/>
        <end position="276"/>
    </location>
</feature>
<dbReference type="PROSITE" id="PS51671">
    <property type="entry name" value="ACT"/>
    <property type="match status" value="1"/>
</dbReference>
<dbReference type="GO" id="GO:0004664">
    <property type="term" value="F:prephenate dehydratase activity"/>
    <property type="evidence" value="ECO:0007669"/>
    <property type="project" value="UniProtKB-EC"/>
</dbReference>
<protein>
    <recommendedName>
        <fullName evidence="2">prephenate dehydratase</fullName>
        <ecNumber evidence="2">4.2.1.51</ecNumber>
    </recommendedName>
</protein>
<dbReference type="PANTHER" id="PTHR21022:SF19">
    <property type="entry name" value="PREPHENATE DEHYDRATASE-RELATED"/>
    <property type="match status" value="1"/>
</dbReference>
<dbReference type="Pfam" id="PF00800">
    <property type="entry name" value="PDT"/>
    <property type="match status" value="1"/>
</dbReference>
<keyword evidence="5" id="KW-0584">Phenylalanine biosynthesis</keyword>
<comment type="catalytic activity">
    <reaction evidence="7">
        <text>prephenate + H(+) = 3-phenylpyruvate + CO2 + H2O</text>
        <dbReference type="Rhea" id="RHEA:21648"/>
        <dbReference type="ChEBI" id="CHEBI:15377"/>
        <dbReference type="ChEBI" id="CHEBI:15378"/>
        <dbReference type="ChEBI" id="CHEBI:16526"/>
        <dbReference type="ChEBI" id="CHEBI:18005"/>
        <dbReference type="ChEBI" id="CHEBI:29934"/>
        <dbReference type="EC" id="4.2.1.51"/>
    </reaction>
</comment>
<dbReference type="CDD" id="cd13631">
    <property type="entry name" value="PBP2_Ct-PDT_like"/>
    <property type="match status" value="1"/>
</dbReference>
<organism evidence="10 11">
    <name type="scientific">Lacibacterium aquatile</name>
    <dbReference type="NCBI Taxonomy" id="1168082"/>
    <lineage>
        <taxon>Bacteria</taxon>
        <taxon>Pseudomonadati</taxon>
        <taxon>Pseudomonadota</taxon>
        <taxon>Alphaproteobacteria</taxon>
        <taxon>Rhodospirillales</taxon>
        <taxon>Rhodospirillaceae</taxon>
    </lineage>
</organism>
<dbReference type="SUPFAM" id="SSF53850">
    <property type="entry name" value="Periplasmic binding protein-like II"/>
    <property type="match status" value="1"/>
</dbReference>
<evidence type="ECO:0000256" key="2">
    <source>
        <dbReference type="ARBA" id="ARBA00013147"/>
    </source>
</evidence>
<dbReference type="PIRSF" id="PIRSF001500">
    <property type="entry name" value="Chor_mut_pdt_Ppr"/>
    <property type="match status" value="1"/>
</dbReference>
<dbReference type="InterPro" id="IPR001086">
    <property type="entry name" value="Preph_deHydtase"/>
</dbReference>
<dbReference type="Gene3D" id="3.30.70.260">
    <property type="match status" value="1"/>
</dbReference>
<reference evidence="11" key="1">
    <citation type="journal article" date="2019" name="Int. J. Syst. Evol. Microbiol.">
        <title>The Global Catalogue of Microorganisms (GCM) 10K type strain sequencing project: providing services to taxonomists for standard genome sequencing and annotation.</title>
        <authorList>
            <consortium name="The Broad Institute Genomics Platform"/>
            <consortium name="The Broad Institute Genome Sequencing Center for Infectious Disease"/>
            <person name="Wu L."/>
            <person name="Ma J."/>
        </authorList>
    </citation>
    <scope>NUCLEOTIDE SEQUENCE [LARGE SCALE GENOMIC DNA]</scope>
    <source>
        <strain evidence="11">CGMCC 1.19062</strain>
    </source>
</reference>
<dbReference type="InterPro" id="IPR008242">
    <property type="entry name" value="Chor_mutase/pphenate_deHydtase"/>
</dbReference>
<keyword evidence="4" id="KW-0057">Aromatic amino acid biosynthesis</keyword>
<dbReference type="EC" id="4.2.1.51" evidence="2"/>
<proteinExistence type="predicted"/>
<dbReference type="RefSeq" id="WP_379874952.1">
    <property type="nucleotide sequence ID" value="NZ_JBHUIP010000003.1"/>
</dbReference>
<gene>
    <name evidence="10" type="ORF">ACFSM5_04015</name>
</gene>
<dbReference type="EMBL" id="JBHUIP010000003">
    <property type="protein sequence ID" value="MFD2262041.1"/>
    <property type="molecule type" value="Genomic_DNA"/>
</dbReference>
<evidence type="ECO:0000256" key="1">
    <source>
        <dbReference type="ARBA" id="ARBA00004741"/>
    </source>
</evidence>
<evidence type="ECO:0000313" key="10">
    <source>
        <dbReference type="EMBL" id="MFD2262041.1"/>
    </source>
</evidence>
<dbReference type="Gene3D" id="3.40.190.10">
    <property type="entry name" value="Periplasmic binding protein-like II"/>
    <property type="match status" value="2"/>
</dbReference>
<dbReference type="PROSITE" id="PS51171">
    <property type="entry name" value="PREPHENATE_DEHYDR_3"/>
    <property type="match status" value="1"/>
</dbReference>
<evidence type="ECO:0000259" key="8">
    <source>
        <dbReference type="PROSITE" id="PS51171"/>
    </source>
</evidence>
<accession>A0ABW5DR78</accession>
<keyword evidence="11" id="KW-1185">Reference proteome</keyword>
<comment type="caution">
    <text evidence="10">The sequence shown here is derived from an EMBL/GenBank/DDBJ whole genome shotgun (WGS) entry which is preliminary data.</text>
</comment>
<evidence type="ECO:0000256" key="6">
    <source>
        <dbReference type="ARBA" id="ARBA00023239"/>
    </source>
</evidence>
<evidence type="ECO:0000313" key="11">
    <source>
        <dbReference type="Proteomes" id="UP001597295"/>
    </source>
</evidence>
<evidence type="ECO:0000256" key="4">
    <source>
        <dbReference type="ARBA" id="ARBA00023141"/>
    </source>
</evidence>
<name>A0ABW5DR78_9PROT</name>
<keyword evidence="6 10" id="KW-0456">Lyase</keyword>
<dbReference type="InterPro" id="IPR045865">
    <property type="entry name" value="ACT-like_dom_sf"/>
</dbReference>
<dbReference type="SUPFAM" id="SSF55021">
    <property type="entry name" value="ACT-like"/>
    <property type="match status" value="1"/>
</dbReference>
<evidence type="ECO:0000256" key="7">
    <source>
        <dbReference type="ARBA" id="ARBA00047848"/>
    </source>
</evidence>
<feature type="domain" description="Prephenate dehydratase" evidence="8">
    <location>
        <begin position="9"/>
        <end position="184"/>
    </location>
</feature>
<dbReference type="InterPro" id="IPR002912">
    <property type="entry name" value="ACT_dom"/>
</dbReference>
<sequence>MASLELIRRVSFLGPAGTNSDLAAQSVFPGASGLPCKSFEEAISAVLEGEADRALIPIENSIAGRVADVHHLMPKSGLHIVGEHFERISHNLLVVPGTKLSDIKRVHSHAQALGQCRNFIRSHSFEAATENDTAGAAKLVAERGDKSSAAIASTRAADLYGLEILKADIEDEHNNTTRFLVLSRVAEVPDVDEGDCITTFVFRVRSTPAALYKAMGGFATNGINLTKLESYMVGGTFVAAQFYADAEGHPDQRPMRLALEELRFFSREVKVLGVYPANPFRQSGIMNQAD</sequence>
<dbReference type="InterPro" id="IPR018528">
    <property type="entry name" value="Preph_deHydtase_CS"/>
</dbReference>
<evidence type="ECO:0000256" key="5">
    <source>
        <dbReference type="ARBA" id="ARBA00023222"/>
    </source>
</evidence>
<dbReference type="PANTHER" id="PTHR21022">
    <property type="entry name" value="PREPHENATE DEHYDRATASE P PROTEIN"/>
    <property type="match status" value="1"/>
</dbReference>